<dbReference type="Gene3D" id="1.10.260.40">
    <property type="entry name" value="lambda repressor-like DNA-binding domains"/>
    <property type="match status" value="1"/>
</dbReference>
<dbReference type="Proteomes" id="UP000225379">
    <property type="component" value="Unassembled WGS sequence"/>
</dbReference>
<dbReference type="InterPro" id="IPR050678">
    <property type="entry name" value="DNA_Partitioning_ATPase"/>
</dbReference>
<keyword evidence="5" id="KW-1185">Reference proteome</keyword>
<dbReference type="PANTHER" id="PTHR13696:SF52">
    <property type="entry name" value="PARA FAMILY PROTEIN CT_582"/>
    <property type="match status" value="1"/>
</dbReference>
<evidence type="ECO:0000313" key="5">
    <source>
        <dbReference type="Proteomes" id="UP000225379"/>
    </source>
</evidence>
<evidence type="ECO:0000259" key="3">
    <source>
        <dbReference type="Pfam" id="PF13614"/>
    </source>
</evidence>
<comment type="function">
    <text evidence="1">Involved in chromosome partition. Localize to both poles of the predivisional cell following completion of DNA replication.</text>
</comment>
<dbReference type="FunFam" id="3.40.50.300:FF:000285">
    <property type="entry name" value="Sporulation initiation inhibitor Soj"/>
    <property type="match status" value="1"/>
</dbReference>
<comment type="caution">
    <text evidence="4">The sequence shown here is derived from an EMBL/GenBank/DDBJ whole genome shotgun (WGS) entry which is preliminary data.</text>
</comment>
<dbReference type="OrthoDB" id="9815116at2"/>
<protein>
    <recommendedName>
        <fullName evidence="2">Chromosome partitioning protein ParA</fullName>
    </recommendedName>
</protein>
<dbReference type="GO" id="GO:0003677">
    <property type="term" value="F:DNA binding"/>
    <property type="evidence" value="ECO:0007669"/>
    <property type="project" value="InterPro"/>
</dbReference>
<dbReference type="EMBL" id="PDKW01000036">
    <property type="protein sequence ID" value="PGH59276.1"/>
    <property type="molecule type" value="Genomic_DNA"/>
</dbReference>
<dbReference type="InterPro" id="IPR027417">
    <property type="entry name" value="P-loop_NTPase"/>
</dbReference>
<dbReference type="InterPro" id="IPR001387">
    <property type="entry name" value="Cro/C1-type_HTH"/>
</dbReference>
<evidence type="ECO:0000256" key="1">
    <source>
        <dbReference type="ARBA" id="ARBA00057242"/>
    </source>
</evidence>
<reference evidence="5" key="1">
    <citation type="submission" date="2017-10" db="EMBL/GenBank/DDBJ databases">
        <authorList>
            <person name="Kravchenko I.K."/>
            <person name="Grouzdev D.S."/>
        </authorList>
    </citation>
    <scope>NUCLEOTIDE SEQUENCE [LARGE SCALE GENOMIC DNA]</scope>
    <source>
        <strain evidence="5">B2</strain>
    </source>
</reference>
<sequence>MLGDNVKAFRERLGLSQPEFAAWLNERLNRRYDKQKVSGWERGSDKPPQVVVDLLHREIAGLGVKHGPALVVSVSNQKGGVGKTTTSVNTATMLAQSGHKVLLIDADPQASATIHLGFNAIDLHRQGRTLDAVLRKETTLADVVLSVEDTGLDIVPSSIRLAKVEGELQGQVTGIFTLRKALAPLRETYDFVVIDTPPHLAQMTMNSLTASDTVLIPCQTELMSVLGIEYILESISDIRDTVQSTLTVLGILPTMFNQRLTQDRESLLELQKAYSGTTRIFDPLPRATVYSQAFAAGQAAVSAVSNAAGADSLRAVADALVAERTKRFGLRMSEVAHVA</sequence>
<dbReference type="RefSeq" id="WP_098734628.1">
    <property type="nucleotide sequence ID" value="NZ_PDKW01000036.1"/>
</dbReference>
<dbReference type="PANTHER" id="PTHR13696">
    <property type="entry name" value="P-LOOP CONTAINING NUCLEOSIDE TRIPHOSPHATE HYDROLASE"/>
    <property type="match status" value="1"/>
</dbReference>
<dbReference type="CDD" id="cd00093">
    <property type="entry name" value="HTH_XRE"/>
    <property type="match status" value="1"/>
</dbReference>
<organism evidence="4 5">
    <name type="scientific">Azospirillum palustre</name>
    <dbReference type="NCBI Taxonomy" id="2044885"/>
    <lineage>
        <taxon>Bacteria</taxon>
        <taxon>Pseudomonadati</taxon>
        <taxon>Pseudomonadota</taxon>
        <taxon>Alphaproteobacteria</taxon>
        <taxon>Rhodospirillales</taxon>
        <taxon>Azospirillaceae</taxon>
        <taxon>Azospirillum</taxon>
    </lineage>
</organism>
<evidence type="ECO:0000313" key="4">
    <source>
        <dbReference type="EMBL" id="PGH59276.1"/>
    </source>
</evidence>
<proteinExistence type="predicted"/>
<dbReference type="SUPFAM" id="SSF52540">
    <property type="entry name" value="P-loop containing nucleoside triphosphate hydrolases"/>
    <property type="match status" value="1"/>
</dbReference>
<evidence type="ECO:0000256" key="2">
    <source>
        <dbReference type="ARBA" id="ARBA00074747"/>
    </source>
</evidence>
<feature type="domain" description="AAA" evidence="3">
    <location>
        <begin position="71"/>
        <end position="247"/>
    </location>
</feature>
<dbReference type="AlphaFoldDB" id="A0A2B8BKF7"/>
<dbReference type="Pfam" id="PF13614">
    <property type="entry name" value="AAA_31"/>
    <property type="match status" value="1"/>
</dbReference>
<gene>
    <name evidence="4" type="ORF">CRT60_01185</name>
</gene>
<accession>A0A2B8BKF7</accession>
<name>A0A2B8BKF7_9PROT</name>
<dbReference type="InterPro" id="IPR010982">
    <property type="entry name" value="Lambda_DNA-bd_dom_sf"/>
</dbReference>
<dbReference type="InterPro" id="IPR025669">
    <property type="entry name" value="AAA_dom"/>
</dbReference>
<dbReference type="Gene3D" id="3.40.50.300">
    <property type="entry name" value="P-loop containing nucleotide triphosphate hydrolases"/>
    <property type="match status" value="1"/>
</dbReference>
<dbReference type="SUPFAM" id="SSF47413">
    <property type="entry name" value="lambda repressor-like DNA-binding domains"/>
    <property type="match status" value="1"/>
</dbReference>
<dbReference type="CDD" id="cd02042">
    <property type="entry name" value="ParAB_family"/>
    <property type="match status" value="1"/>
</dbReference>